<organism evidence="2 3">
    <name type="scientific">Paractinoplanes ovalisporus</name>
    <dbReference type="NCBI Taxonomy" id="2810368"/>
    <lineage>
        <taxon>Bacteria</taxon>
        <taxon>Bacillati</taxon>
        <taxon>Actinomycetota</taxon>
        <taxon>Actinomycetes</taxon>
        <taxon>Micromonosporales</taxon>
        <taxon>Micromonosporaceae</taxon>
        <taxon>Paractinoplanes</taxon>
    </lineage>
</organism>
<dbReference type="InterPro" id="IPR012296">
    <property type="entry name" value="Nuclease_put_TT1808"/>
</dbReference>
<evidence type="ECO:0000313" key="3">
    <source>
        <dbReference type="Proteomes" id="UP000632138"/>
    </source>
</evidence>
<gene>
    <name evidence="2" type="ORF">JIG36_42685</name>
</gene>
<reference evidence="2 3" key="1">
    <citation type="submission" date="2021-01" db="EMBL/GenBank/DDBJ databases">
        <title>Actinoplanes sp. nov. LDG1-06 isolated from lichen.</title>
        <authorList>
            <person name="Saeng-In P."/>
            <person name="Phongsopitanun W."/>
            <person name="Kanchanasin P."/>
            <person name="Yuki M."/>
            <person name="Kudo T."/>
            <person name="Ohkuma M."/>
            <person name="Tanasupawat S."/>
        </authorList>
    </citation>
    <scope>NUCLEOTIDE SEQUENCE [LARGE SCALE GENOMIC DNA]</scope>
    <source>
        <strain evidence="2 3">LDG1-06</strain>
    </source>
</reference>
<feature type="domain" description="Putative restriction endonuclease" evidence="1">
    <location>
        <begin position="25"/>
        <end position="169"/>
    </location>
</feature>
<dbReference type="InterPro" id="IPR008538">
    <property type="entry name" value="Uma2"/>
</dbReference>
<comment type="caution">
    <text evidence="2">The sequence shown here is derived from an EMBL/GenBank/DDBJ whole genome shotgun (WGS) entry which is preliminary data.</text>
</comment>
<dbReference type="SUPFAM" id="SSF52980">
    <property type="entry name" value="Restriction endonuclease-like"/>
    <property type="match status" value="1"/>
</dbReference>
<dbReference type="PANTHER" id="PTHR35400:SF3">
    <property type="entry name" value="SLL1072 PROTEIN"/>
    <property type="match status" value="1"/>
</dbReference>
<sequence>MTAEPAGHVMWSPDPLRQRLADHTVEDVLALPDDAPRVELSDGVMIVVPSPTYDHQDIVGLLWHWLRQRTPEGLRASMATGVALSLDTTFEPDVLLVDAEVEGKRHYSKAHKVVLVVEVVSPGTKRRDRLEKPAEYAAAGIRHYWRVEQEPIHVFAYDLVGDRYELVADSDIELVLSAPFEIKLPIGDITP</sequence>
<dbReference type="EMBL" id="JAENHP010000024">
    <property type="protein sequence ID" value="MBM2622231.1"/>
    <property type="molecule type" value="Genomic_DNA"/>
</dbReference>
<keyword evidence="2" id="KW-0255">Endonuclease</keyword>
<proteinExistence type="predicted"/>
<keyword evidence="3" id="KW-1185">Reference proteome</keyword>
<evidence type="ECO:0000313" key="2">
    <source>
        <dbReference type="EMBL" id="MBM2622231.1"/>
    </source>
</evidence>
<dbReference type="Gene3D" id="3.90.1570.10">
    <property type="entry name" value="tt1808, chain A"/>
    <property type="match status" value="1"/>
</dbReference>
<dbReference type="Pfam" id="PF05685">
    <property type="entry name" value="Uma2"/>
    <property type="match status" value="1"/>
</dbReference>
<dbReference type="CDD" id="cd06260">
    <property type="entry name" value="DUF820-like"/>
    <property type="match status" value="1"/>
</dbReference>
<dbReference type="PANTHER" id="PTHR35400">
    <property type="entry name" value="SLR1083 PROTEIN"/>
    <property type="match status" value="1"/>
</dbReference>
<protein>
    <submittedName>
        <fullName evidence="2">Uma2 family endonuclease</fullName>
    </submittedName>
</protein>
<evidence type="ECO:0000259" key="1">
    <source>
        <dbReference type="Pfam" id="PF05685"/>
    </source>
</evidence>
<accession>A0ABS2AQY6</accession>
<name>A0ABS2AQY6_9ACTN</name>
<keyword evidence="2" id="KW-0540">Nuclease</keyword>
<keyword evidence="2" id="KW-0378">Hydrolase</keyword>
<dbReference type="RefSeq" id="WP_203382587.1">
    <property type="nucleotide sequence ID" value="NZ_JAENHP010000024.1"/>
</dbReference>
<dbReference type="GO" id="GO:0004519">
    <property type="term" value="F:endonuclease activity"/>
    <property type="evidence" value="ECO:0007669"/>
    <property type="project" value="UniProtKB-KW"/>
</dbReference>
<dbReference type="InterPro" id="IPR011335">
    <property type="entry name" value="Restrct_endonuc-II-like"/>
</dbReference>
<dbReference type="Proteomes" id="UP000632138">
    <property type="component" value="Unassembled WGS sequence"/>
</dbReference>